<feature type="compositionally biased region" description="Polar residues" evidence="1">
    <location>
        <begin position="98"/>
        <end position="107"/>
    </location>
</feature>
<dbReference type="AlphaFoldDB" id="A0A9J6FKZ9"/>
<organism evidence="2 3">
    <name type="scientific">Haemaphysalis longicornis</name>
    <name type="common">Bush tick</name>
    <dbReference type="NCBI Taxonomy" id="44386"/>
    <lineage>
        <taxon>Eukaryota</taxon>
        <taxon>Metazoa</taxon>
        <taxon>Ecdysozoa</taxon>
        <taxon>Arthropoda</taxon>
        <taxon>Chelicerata</taxon>
        <taxon>Arachnida</taxon>
        <taxon>Acari</taxon>
        <taxon>Parasitiformes</taxon>
        <taxon>Ixodida</taxon>
        <taxon>Ixodoidea</taxon>
        <taxon>Ixodidae</taxon>
        <taxon>Haemaphysalinae</taxon>
        <taxon>Haemaphysalis</taxon>
    </lineage>
</organism>
<evidence type="ECO:0000256" key="1">
    <source>
        <dbReference type="SAM" id="MobiDB-lite"/>
    </source>
</evidence>
<keyword evidence="3" id="KW-1185">Reference proteome</keyword>
<sequence>MHPVQWRSLYEPQEMQAAFQDTRRFQGRTSITTANPWQRGQYRESVATRTVAARTGERRASPVQKSIQTELQDRRRHSTSRSNSFPPLRRSESKERPNQVSWKPQDSQLERENAELRAQLRRQEKEMTETEEMLQNLLSVKDRSPPPVIQTSPTPRQNILLPPSTNILARPVTAARYPNQKENY</sequence>
<dbReference type="Proteomes" id="UP000821853">
    <property type="component" value="Chromosome 10"/>
</dbReference>
<evidence type="ECO:0000313" key="2">
    <source>
        <dbReference type="EMBL" id="KAH9363738.1"/>
    </source>
</evidence>
<feature type="compositionally biased region" description="Polar residues" evidence="1">
    <location>
        <begin position="149"/>
        <end position="162"/>
    </location>
</feature>
<dbReference type="VEuPathDB" id="VectorBase:HLOH_044860"/>
<comment type="caution">
    <text evidence="2">The sequence shown here is derived from an EMBL/GenBank/DDBJ whole genome shotgun (WGS) entry which is preliminary data.</text>
</comment>
<dbReference type="EMBL" id="JABSTR010000002">
    <property type="protein sequence ID" value="KAH9363738.1"/>
    <property type="molecule type" value="Genomic_DNA"/>
</dbReference>
<reference evidence="2 3" key="1">
    <citation type="journal article" date="2020" name="Cell">
        <title>Large-Scale Comparative Analyses of Tick Genomes Elucidate Their Genetic Diversity and Vector Capacities.</title>
        <authorList>
            <consortium name="Tick Genome and Microbiome Consortium (TIGMIC)"/>
            <person name="Jia N."/>
            <person name="Wang J."/>
            <person name="Shi W."/>
            <person name="Du L."/>
            <person name="Sun Y."/>
            <person name="Zhan W."/>
            <person name="Jiang J.F."/>
            <person name="Wang Q."/>
            <person name="Zhang B."/>
            <person name="Ji P."/>
            <person name="Bell-Sakyi L."/>
            <person name="Cui X.M."/>
            <person name="Yuan T.T."/>
            <person name="Jiang B.G."/>
            <person name="Yang W.F."/>
            <person name="Lam T.T."/>
            <person name="Chang Q.C."/>
            <person name="Ding S.J."/>
            <person name="Wang X.J."/>
            <person name="Zhu J.G."/>
            <person name="Ruan X.D."/>
            <person name="Zhao L."/>
            <person name="Wei J.T."/>
            <person name="Ye R.Z."/>
            <person name="Que T.C."/>
            <person name="Du C.H."/>
            <person name="Zhou Y.H."/>
            <person name="Cheng J.X."/>
            <person name="Dai P.F."/>
            <person name="Guo W.B."/>
            <person name="Han X.H."/>
            <person name="Huang E.J."/>
            <person name="Li L.F."/>
            <person name="Wei W."/>
            <person name="Gao Y.C."/>
            <person name="Liu J.Z."/>
            <person name="Shao H.Z."/>
            <person name="Wang X."/>
            <person name="Wang C.C."/>
            <person name="Yang T.C."/>
            <person name="Huo Q.B."/>
            <person name="Li W."/>
            <person name="Chen H.Y."/>
            <person name="Chen S.E."/>
            <person name="Zhou L.G."/>
            <person name="Ni X.B."/>
            <person name="Tian J.H."/>
            <person name="Sheng Y."/>
            <person name="Liu T."/>
            <person name="Pan Y.S."/>
            <person name="Xia L.Y."/>
            <person name="Li J."/>
            <person name="Zhao F."/>
            <person name="Cao W.C."/>
        </authorList>
    </citation>
    <scope>NUCLEOTIDE SEQUENCE [LARGE SCALE GENOMIC DNA]</scope>
    <source>
        <strain evidence="2">HaeL-2018</strain>
    </source>
</reference>
<gene>
    <name evidence="2" type="ORF">HPB48_021521</name>
</gene>
<name>A0A9J6FKZ9_HAELO</name>
<feature type="region of interest" description="Disordered" evidence="1">
    <location>
        <begin position="140"/>
        <end position="162"/>
    </location>
</feature>
<evidence type="ECO:0000313" key="3">
    <source>
        <dbReference type="Proteomes" id="UP000821853"/>
    </source>
</evidence>
<proteinExistence type="predicted"/>
<feature type="region of interest" description="Disordered" evidence="1">
    <location>
        <begin position="52"/>
        <end position="111"/>
    </location>
</feature>
<protein>
    <submittedName>
        <fullName evidence="2">Uncharacterized protein</fullName>
    </submittedName>
</protein>
<accession>A0A9J6FKZ9</accession>